<accession>A0A0A9YZG7</accession>
<organism evidence="2">
    <name type="scientific">Lygus hesperus</name>
    <name type="common">Western plant bug</name>
    <dbReference type="NCBI Taxonomy" id="30085"/>
    <lineage>
        <taxon>Eukaryota</taxon>
        <taxon>Metazoa</taxon>
        <taxon>Ecdysozoa</taxon>
        <taxon>Arthropoda</taxon>
        <taxon>Hexapoda</taxon>
        <taxon>Insecta</taxon>
        <taxon>Pterygota</taxon>
        <taxon>Neoptera</taxon>
        <taxon>Paraneoptera</taxon>
        <taxon>Hemiptera</taxon>
        <taxon>Heteroptera</taxon>
        <taxon>Panheteroptera</taxon>
        <taxon>Cimicomorpha</taxon>
        <taxon>Miridae</taxon>
        <taxon>Mirini</taxon>
        <taxon>Lygus</taxon>
    </lineage>
</organism>
<protein>
    <submittedName>
        <fullName evidence="2">60S ribosomal protein L12</fullName>
    </submittedName>
</protein>
<keyword evidence="2" id="KW-0687">Ribonucleoprotein</keyword>
<sequence>MSDIRAINSRYRTLPESALGVIYRYLSLLSDEVMTRTLQSFVQDSCHTTTTTRHSHMIVDKELLEFLNAYVCHQHNSSDEANEVVQGGQSSTKVDFDELVALLTQLRHRNLVRSEAAGSSKKPTNTTHSVEGMAHVNEEEAVGW</sequence>
<evidence type="ECO:0000313" key="2">
    <source>
        <dbReference type="EMBL" id="JAG37574.1"/>
    </source>
</evidence>
<dbReference type="EMBL" id="GBHO01006030">
    <property type="protein sequence ID" value="JAG37574.1"/>
    <property type="molecule type" value="Transcribed_RNA"/>
</dbReference>
<proteinExistence type="predicted"/>
<evidence type="ECO:0000313" key="3">
    <source>
        <dbReference type="EMBL" id="JAQ11727.1"/>
    </source>
</evidence>
<name>A0A0A9YZG7_LYGHE</name>
<reference evidence="2" key="2">
    <citation type="submission" date="2014-07" db="EMBL/GenBank/DDBJ databases">
        <authorList>
            <person name="Hull J."/>
        </authorList>
    </citation>
    <scope>NUCLEOTIDE SEQUENCE</scope>
</reference>
<feature type="region of interest" description="Disordered" evidence="1">
    <location>
        <begin position="113"/>
        <end position="144"/>
    </location>
</feature>
<dbReference type="EMBL" id="GDHC01006902">
    <property type="protein sequence ID" value="JAQ11727.1"/>
    <property type="molecule type" value="Transcribed_RNA"/>
</dbReference>
<dbReference type="GO" id="GO:0005840">
    <property type="term" value="C:ribosome"/>
    <property type="evidence" value="ECO:0007669"/>
    <property type="project" value="UniProtKB-KW"/>
</dbReference>
<reference evidence="3" key="3">
    <citation type="journal article" date="2016" name="Gigascience">
        <title>De novo construction of an expanded transcriptome assembly for the western tarnished plant bug, Lygus hesperus.</title>
        <authorList>
            <person name="Tassone E.E."/>
            <person name="Geib S.M."/>
            <person name="Hall B."/>
            <person name="Fabrick J.A."/>
            <person name="Brent C.S."/>
            <person name="Hull J.J."/>
        </authorList>
    </citation>
    <scope>NUCLEOTIDE SEQUENCE</scope>
</reference>
<gene>
    <name evidence="2" type="primary">RPL12</name>
    <name evidence="2" type="ORF">CM83_8432</name>
    <name evidence="3" type="ORF">g.98845</name>
</gene>
<evidence type="ECO:0000256" key="1">
    <source>
        <dbReference type="SAM" id="MobiDB-lite"/>
    </source>
</evidence>
<reference evidence="2" key="1">
    <citation type="journal article" date="2014" name="PLoS ONE">
        <title>Transcriptome-Based Identification of ABC Transporters in the Western Tarnished Plant Bug Lygus hesperus.</title>
        <authorList>
            <person name="Hull J.J."/>
            <person name="Chaney K."/>
            <person name="Geib S.M."/>
            <person name="Fabrick J.A."/>
            <person name="Brent C.S."/>
            <person name="Walsh D."/>
            <person name="Lavine L.C."/>
        </authorList>
    </citation>
    <scope>NUCLEOTIDE SEQUENCE</scope>
</reference>
<dbReference type="AlphaFoldDB" id="A0A0A9YZG7"/>
<keyword evidence="2" id="KW-0689">Ribosomal protein</keyword>